<dbReference type="OrthoDB" id="2150267at2759"/>
<keyword evidence="9" id="KW-0325">Glycoprotein</keyword>
<evidence type="ECO:0000256" key="9">
    <source>
        <dbReference type="ARBA" id="ARBA00023180"/>
    </source>
</evidence>
<keyword evidence="5 13" id="KW-1133">Transmembrane helix</keyword>
<sequence length="790" mass="89050">MAFWRKFFIVTFIFVVSEARLLDEEMYDFLSDITISSGINRKPDSTGKTPLYILGFFPLDGPMTLLGNVSKISAELALEHINKDDTVLKDFDLRMIVKDSKDDEGYAVNSLFAIKNEFEPNILMIIGPLRNELSEAIGRVLKYWKIPQISYGSHSPLLTDFTNFYRTIPSSVGMNNPRIKMMQKWNWNLVASLSSNGKVFNTISQNLVRELNLNNITLISKDSFDHHQPTASIALLKEKDARIIVGNFYEFDAVAVFCDARKVGLYGPNIVWLVYGHFESNWWNPVDLHLYNCTPEEMLESIEGHFAIRFEVIGDEPGETIGRITPHDYRTYILNKTGVDLGISSKPAPYAYDAVWAGALAINASYAELGMNGLTNFSDPTNRQADVLIMNMNSTQFDGVSGRVSFNEVGDRMGMYKITRFVNGSYEDIASYNEKEDKMVFFKSEQDIWGGEPPPDRGAKMLRVDKVSKQLFIVMTSVSILGILTAVAFLVFNVYYRNERLIKMSSPNLNNIIIIGCTLCYITIILMGLESRRADSVICQVRTWIFAISFTLSFGAMFSKTWRVYSIFTNKKMQKRVIKDHRLFVMVGVLLLIDIGLLTTWEIITQPTINQRTITEYRDRSNPNLMIAVTQNRCEGQHDQYFAGVILVYKGLLLIFGTFITWQTRNVSIPALNDSRFIGLCIYNVVIFSALGVPLSILLADNSDYTYGIIGGLIIFCTTLTLCLLFLPKVASIVQGYAPEDVGSRVMSNMNGRSSRGYTQGPPSRSDRLGEPTCTHSVSMEPTSDARLGV</sequence>
<dbReference type="PANTHER" id="PTHR10519:SF74">
    <property type="entry name" value="GAMMA-AMINOBUTYRIC ACID TYPE B RECEPTOR SUBUNIT 2"/>
    <property type="match status" value="1"/>
</dbReference>
<proteinExistence type="predicted"/>
<feature type="region of interest" description="Disordered" evidence="12">
    <location>
        <begin position="752"/>
        <end position="790"/>
    </location>
</feature>
<evidence type="ECO:0000256" key="10">
    <source>
        <dbReference type="ARBA" id="ARBA00023224"/>
    </source>
</evidence>
<name>A0A9Q1H0T6_HOLLE</name>
<dbReference type="EMBL" id="JAIZAY010000015">
    <property type="protein sequence ID" value="KAJ8027976.1"/>
    <property type="molecule type" value="Genomic_DNA"/>
</dbReference>
<evidence type="ECO:0000256" key="14">
    <source>
        <dbReference type="SAM" id="SignalP"/>
    </source>
</evidence>
<dbReference type="AlphaFoldDB" id="A0A9Q1H0T6"/>
<feature type="transmembrane region" description="Helical" evidence="13">
    <location>
        <begin position="583"/>
        <end position="604"/>
    </location>
</feature>
<evidence type="ECO:0000259" key="15">
    <source>
        <dbReference type="PROSITE" id="PS50259"/>
    </source>
</evidence>
<evidence type="ECO:0000313" key="17">
    <source>
        <dbReference type="Proteomes" id="UP001152320"/>
    </source>
</evidence>
<evidence type="ECO:0000256" key="8">
    <source>
        <dbReference type="ARBA" id="ARBA00023170"/>
    </source>
</evidence>
<evidence type="ECO:0000256" key="12">
    <source>
        <dbReference type="SAM" id="MobiDB-lite"/>
    </source>
</evidence>
<dbReference type="PROSITE" id="PS50259">
    <property type="entry name" value="G_PROTEIN_RECEP_F3_4"/>
    <property type="match status" value="1"/>
</dbReference>
<protein>
    <recommendedName>
        <fullName evidence="11">Gamma-aminobutyric acid type B receptor subunit 2</fullName>
    </recommendedName>
</protein>
<reference evidence="16" key="1">
    <citation type="submission" date="2021-10" db="EMBL/GenBank/DDBJ databases">
        <title>Tropical sea cucumber genome reveals ecological adaptation and Cuvierian tubules defense mechanism.</title>
        <authorList>
            <person name="Chen T."/>
        </authorList>
    </citation>
    <scope>NUCLEOTIDE SEQUENCE</scope>
    <source>
        <strain evidence="16">Nanhai2018</strain>
        <tissue evidence="16">Muscle</tissue>
    </source>
</reference>
<dbReference type="PRINTS" id="PR01176">
    <property type="entry name" value="GABABRECEPTR"/>
</dbReference>
<evidence type="ECO:0000256" key="2">
    <source>
        <dbReference type="ARBA" id="ARBA00022475"/>
    </source>
</evidence>
<dbReference type="Pfam" id="PF01094">
    <property type="entry name" value="ANF_receptor"/>
    <property type="match status" value="1"/>
</dbReference>
<evidence type="ECO:0000256" key="7">
    <source>
        <dbReference type="ARBA" id="ARBA00023136"/>
    </source>
</evidence>
<evidence type="ECO:0000256" key="5">
    <source>
        <dbReference type="ARBA" id="ARBA00022989"/>
    </source>
</evidence>
<feature type="transmembrane region" description="Helical" evidence="13">
    <location>
        <begin position="641"/>
        <end position="662"/>
    </location>
</feature>
<keyword evidence="17" id="KW-1185">Reference proteome</keyword>
<organism evidence="16 17">
    <name type="scientific">Holothuria leucospilota</name>
    <name type="common">Black long sea cucumber</name>
    <name type="synonym">Mertensiothuria leucospilota</name>
    <dbReference type="NCBI Taxonomy" id="206669"/>
    <lineage>
        <taxon>Eukaryota</taxon>
        <taxon>Metazoa</taxon>
        <taxon>Echinodermata</taxon>
        <taxon>Eleutherozoa</taxon>
        <taxon>Echinozoa</taxon>
        <taxon>Holothuroidea</taxon>
        <taxon>Aspidochirotacea</taxon>
        <taxon>Aspidochirotida</taxon>
        <taxon>Holothuriidae</taxon>
        <taxon>Holothuria</taxon>
    </lineage>
</organism>
<feature type="compositionally biased region" description="Polar residues" evidence="12">
    <location>
        <begin position="752"/>
        <end position="763"/>
    </location>
</feature>
<dbReference type="GO" id="GO:0004965">
    <property type="term" value="F:G protein-coupled GABA receptor activity"/>
    <property type="evidence" value="ECO:0007669"/>
    <property type="project" value="InterPro"/>
</dbReference>
<dbReference type="SUPFAM" id="SSF53822">
    <property type="entry name" value="Periplasmic binding protein-like I"/>
    <property type="match status" value="1"/>
</dbReference>
<dbReference type="CDD" id="cd06366">
    <property type="entry name" value="PBP1_GABAb_receptor"/>
    <property type="match status" value="1"/>
</dbReference>
<keyword evidence="6" id="KW-0297">G-protein coupled receptor</keyword>
<feature type="transmembrane region" description="Helical" evidence="13">
    <location>
        <begin position="677"/>
        <end position="699"/>
    </location>
</feature>
<evidence type="ECO:0000256" key="4">
    <source>
        <dbReference type="ARBA" id="ARBA00022729"/>
    </source>
</evidence>
<dbReference type="InterPro" id="IPR001828">
    <property type="entry name" value="ANF_lig-bd_rcpt"/>
</dbReference>
<evidence type="ECO:0000256" key="6">
    <source>
        <dbReference type="ARBA" id="ARBA00023040"/>
    </source>
</evidence>
<dbReference type="InterPro" id="IPR028082">
    <property type="entry name" value="Peripla_BP_I"/>
</dbReference>
<keyword evidence="8 16" id="KW-0675">Receptor</keyword>
<dbReference type="InterPro" id="IPR017978">
    <property type="entry name" value="GPCR_3_C"/>
</dbReference>
<feature type="transmembrane region" description="Helical" evidence="13">
    <location>
        <begin position="541"/>
        <end position="562"/>
    </location>
</feature>
<evidence type="ECO:0000313" key="16">
    <source>
        <dbReference type="EMBL" id="KAJ8027976.1"/>
    </source>
</evidence>
<feature type="transmembrane region" description="Helical" evidence="13">
    <location>
        <begin position="705"/>
        <end position="727"/>
    </location>
</feature>
<feature type="transmembrane region" description="Helical" evidence="13">
    <location>
        <begin position="508"/>
        <end position="529"/>
    </location>
</feature>
<feature type="signal peptide" evidence="14">
    <location>
        <begin position="1"/>
        <end position="19"/>
    </location>
</feature>
<comment type="subcellular location">
    <subcellularLocation>
        <location evidence="1">Cell membrane</location>
        <topology evidence="1">Multi-pass membrane protein</topology>
    </subcellularLocation>
</comment>
<dbReference type="Gene3D" id="3.40.50.2300">
    <property type="match status" value="2"/>
</dbReference>
<dbReference type="PRINTS" id="PR01177">
    <property type="entry name" value="GABAB1RECPTR"/>
</dbReference>
<feature type="domain" description="G-protein coupled receptors family 3 profile" evidence="15">
    <location>
        <begin position="471"/>
        <end position="734"/>
    </location>
</feature>
<dbReference type="GO" id="GO:0038039">
    <property type="term" value="C:G protein-coupled receptor heterodimeric complex"/>
    <property type="evidence" value="ECO:0007669"/>
    <property type="project" value="TreeGrafter"/>
</dbReference>
<keyword evidence="4 14" id="KW-0732">Signal</keyword>
<gene>
    <name evidence="16" type="ORF">HOLleu_30084</name>
</gene>
<dbReference type="Proteomes" id="UP001152320">
    <property type="component" value="Chromosome 15"/>
</dbReference>
<evidence type="ECO:0000256" key="11">
    <source>
        <dbReference type="ARBA" id="ARBA00073785"/>
    </source>
</evidence>
<dbReference type="CDD" id="cd15047">
    <property type="entry name" value="7tmC_GABA-B-like"/>
    <property type="match status" value="1"/>
</dbReference>
<evidence type="ECO:0000256" key="3">
    <source>
        <dbReference type="ARBA" id="ARBA00022692"/>
    </source>
</evidence>
<evidence type="ECO:0000256" key="13">
    <source>
        <dbReference type="SAM" id="Phobius"/>
    </source>
</evidence>
<accession>A0A9Q1H0T6</accession>
<dbReference type="PANTHER" id="PTHR10519">
    <property type="entry name" value="GABA-B RECEPTOR"/>
    <property type="match status" value="1"/>
</dbReference>
<dbReference type="InterPro" id="IPR002455">
    <property type="entry name" value="GPCR3_GABA-B"/>
</dbReference>
<feature type="transmembrane region" description="Helical" evidence="13">
    <location>
        <begin position="471"/>
        <end position="496"/>
    </location>
</feature>
<keyword evidence="2" id="KW-1003">Cell membrane</keyword>
<evidence type="ECO:0000256" key="1">
    <source>
        <dbReference type="ARBA" id="ARBA00004651"/>
    </source>
</evidence>
<keyword evidence="10" id="KW-0807">Transducer</keyword>
<dbReference type="FunFam" id="3.40.50.2300:FF:000063">
    <property type="entry name" value="Gamma-aminobutyric acid type B receptor subunit"/>
    <property type="match status" value="1"/>
</dbReference>
<feature type="chain" id="PRO_5040446070" description="Gamma-aminobutyric acid type B receptor subunit 2" evidence="14">
    <location>
        <begin position="20"/>
        <end position="790"/>
    </location>
</feature>
<keyword evidence="3 13" id="KW-0812">Transmembrane</keyword>
<keyword evidence="7 13" id="KW-0472">Membrane</keyword>
<dbReference type="Pfam" id="PF00003">
    <property type="entry name" value="7tm_3"/>
    <property type="match status" value="1"/>
</dbReference>
<comment type="caution">
    <text evidence="16">The sequence shown here is derived from an EMBL/GenBank/DDBJ whole genome shotgun (WGS) entry which is preliminary data.</text>
</comment>
<dbReference type="GO" id="GO:0007214">
    <property type="term" value="P:gamma-aminobutyric acid signaling pathway"/>
    <property type="evidence" value="ECO:0007669"/>
    <property type="project" value="TreeGrafter"/>
</dbReference>